<dbReference type="HAMAP" id="MF_01212">
    <property type="entry name" value="dGTPase_type2"/>
    <property type="match status" value="1"/>
</dbReference>
<dbReference type="RefSeq" id="WP_156563255.1">
    <property type="nucleotide sequence ID" value="NZ_CACRTV010000088.1"/>
</dbReference>
<dbReference type="SMART" id="SM00471">
    <property type="entry name" value="HDc"/>
    <property type="match status" value="1"/>
</dbReference>
<dbReference type="NCBIfam" id="NF002327">
    <property type="entry name" value="PRK01286.1-2"/>
    <property type="match status" value="1"/>
</dbReference>
<gene>
    <name evidence="4" type="primary">dgt_2</name>
    <name evidence="4" type="ORF">CPLFYP93_03276</name>
</gene>
<reference evidence="4" key="1">
    <citation type="submission" date="2019-11" db="EMBL/GenBank/DDBJ databases">
        <authorList>
            <person name="Feng L."/>
        </authorList>
    </citation>
    <scope>NUCLEOTIDE SEQUENCE</scope>
    <source>
        <strain evidence="4">CParaputrificumLFYP93</strain>
    </source>
</reference>
<evidence type="ECO:0000256" key="2">
    <source>
        <dbReference type="HAMAP-Rule" id="MF_01212"/>
    </source>
</evidence>
<keyword evidence="1 2" id="KW-0378">Hydrolase</keyword>
<dbReference type="Pfam" id="PF01966">
    <property type="entry name" value="HD"/>
    <property type="match status" value="1"/>
</dbReference>
<dbReference type="AlphaFoldDB" id="A0A6N3GT14"/>
<dbReference type="InterPro" id="IPR026875">
    <property type="entry name" value="PHydrolase_assoc_dom"/>
</dbReference>
<dbReference type="EMBL" id="CACRTV010000088">
    <property type="protein sequence ID" value="VYU67170.1"/>
    <property type="molecule type" value="Genomic_DNA"/>
</dbReference>
<dbReference type="PANTHER" id="PTHR35795:SF1">
    <property type="entry name" value="BIS(5'-NUCLEOSYL)-TETRAPHOSPHATASE, SYMMETRICAL"/>
    <property type="match status" value="1"/>
</dbReference>
<feature type="domain" description="HD" evidence="3">
    <location>
        <begin position="75"/>
        <end position="192"/>
    </location>
</feature>
<dbReference type="NCBIfam" id="NF002329">
    <property type="entry name" value="PRK01286.1-4"/>
    <property type="match status" value="1"/>
</dbReference>
<dbReference type="InterPro" id="IPR051094">
    <property type="entry name" value="Diverse_Catalytic_Enzymes"/>
</dbReference>
<dbReference type="InterPro" id="IPR006674">
    <property type="entry name" value="HD_domain"/>
</dbReference>
<dbReference type="SUPFAM" id="SSF109604">
    <property type="entry name" value="HD-domain/PDEase-like"/>
    <property type="match status" value="1"/>
</dbReference>
<dbReference type="PROSITE" id="PS51831">
    <property type="entry name" value="HD"/>
    <property type="match status" value="1"/>
</dbReference>
<dbReference type="CDD" id="cd00077">
    <property type="entry name" value="HDc"/>
    <property type="match status" value="1"/>
</dbReference>
<evidence type="ECO:0000259" key="3">
    <source>
        <dbReference type="PROSITE" id="PS51831"/>
    </source>
</evidence>
<dbReference type="Pfam" id="PF13286">
    <property type="entry name" value="HD_assoc"/>
    <property type="match status" value="1"/>
</dbReference>
<dbReference type="PANTHER" id="PTHR35795">
    <property type="entry name" value="SLR1885 PROTEIN"/>
    <property type="match status" value="1"/>
</dbReference>
<evidence type="ECO:0000313" key="4">
    <source>
        <dbReference type="EMBL" id="VYU67170.1"/>
    </source>
</evidence>
<proteinExistence type="inferred from homology"/>
<dbReference type="GO" id="GO:0016793">
    <property type="term" value="F:triphosphoric monoester hydrolase activity"/>
    <property type="evidence" value="ECO:0007669"/>
    <property type="project" value="InterPro"/>
</dbReference>
<name>A0A6N3GT14_9CLOT</name>
<organism evidence="4">
    <name type="scientific">Clostridium paraputrificum</name>
    <dbReference type="NCBI Taxonomy" id="29363"/>
    <lineage>
        <taxon>Bacteria</taxon>
        <taxon>Bacillati</taxon>
        <taxon>Bacillota</taxon>
        <taxon>Clostridia</taxon>
        <taxon>Eubacteriales</taxon>
        <taxon>Clostridiaceae</taxon>
        <taxon>Clostridium</taxon>
    </lineage>
</organism>
<protein>
    <recommendedName>
        <fullName evidence="2">Deoxyguanosinetriphosphate triphosphohydrolase-like protein</fullName>
    </recommendedName>
</protein>
<sequence>MDIREKIETFERLTFIEKATFSDKSLGREKDESEDVVRTCFMVDRDRIIHCKSFRRLKHKTQVYIKTFGDHYRTRLTHTLEVAQIARTIGAGIRLNETLIEAIALGHDLGHVAFAHNGEEVLNEFLPNGFRHNEQSVRVVTKLENEGKGLNLTKEVIDGILHHSGLRSASDDKGALTLEGRVVQVSDKIAYINHDIDDSIRAGLLSENDIPKELLKALGKTHSERIETLVLDFINTSNKNLEEGINSVGLSKEIEEAMRELRAFMFKNIYLSNELKGERNKAKFILNELINHYMEHIEEMPELYRNIVECEGEKRGVADYIAGMSDDYCLSQFNKIFVPKLVIY</sequence>
<dbReference type="InterPro" id="IPR003607">
    <property type="entry name" value="HD/PDEase_dom"/>
</dbReference>
<dbReference type="InterPro" id="IPR023023">
    <property type="entry name" value="dNTPase_2"/>
</dbReference>
<dbReference type="Gene3D" id="1.10.3210.10">
    <property type="entry name" value="Hypothetical protein af1432"/>
    <property type="match status" value="1"/>
</dbReference>
<accession>A0A6N3GT14</accession>
<evidence type="ECO:0000256" key="1">
    <source>
        <dbReference type="ARBA" id="ARBA00022801"/>
    </source>
</evidence>
<comment type="similarity">
    <text evidence="2">Belongs to the dGTPase family. Type 2 subfamily.</text>
</comment>